<sequence length="64" mass="7070">MLPRNFLPTALFATSSLLATALSATESDLRKAMTKGDAEKINTRKDKLAEARKELQHAQDQLGR</sequence>
<comment type="caution">
    <text evidence="1">The sequence shown here is derived from an EMBL/GenBank/DDBJ whole genome shotgun (WGS) entry which is preliminary data.</text>
</comment>
<protein>
    <submittedName>
        <fullName evidence="1">DUF1090 family protein</fullName>
    </submittedName>
</protein>
<keyword evidence="2" id="KW-1185">Reference proteome</keyword>
<evidence type="ECO:0000313" key="2">
    <source>
        <dbReference type="Proteomes" id="UP000284021"/>
    </source>
</evidence>
<name>A0A418XIX6_9PSED</name>
<gene>
    <name evidence="1" type="ORF">D3879_03895</name>
</gene>
<dbReference type="EMBL" id="QYUR01000002">
    <property type="protein sequence ID" value="RJG12443.1"/>
    <property type="molecule type" value="Genomic_DNA"/>
</dbReference>
<dbReference type="Pfam" id="PF06476">
    <property type="entry name" value="DUF1090"/>
    <property type="match status" value="1"/>
</dbReference>
<dbReference type="InterPro" id="IPR009468">
    <property type="entry name" value="DUF1090"/>
</dbReference>
<dbReference type="Proteomes" id="UP000284021">
    <property type="component" value="Unassembled WGS sequence"/>
</dbReference>
<dbReference type="AlphaFoldDB" id="A0A418XIX6"/>
<proteinExistence type="predicted"/>
<dbReference type="OrthoDB" id="5956716at2"/>
<organism evidence="1 2">
    <name type="scientific">Pseudomonas cavernicola</name>
    <dbReference type="NCBI Taxonomy" id="2320866"/>
    <lineage>
        <taxon>Bacteria</taxon>
        <taxon>Pseudomonadati</taxon>
        <taxon>Pseudomonadota</taxon>
        <taxon>Gammaproteobacteria</taxon>
        <taxon>Pseudomonadales</taxon>
        <taxon>Pseudomonadaceae</taxon>
        <taxon>Pseudomonas</taxon>
    </lineage>
</organism>
<reference evidence="1 2" key="1">
    <citation type="submission" date="2018-09" db="EMBL/GenBank/DDBJ databases">
        <authorList>
            <person name="Zhu H."/>
        </authorList>
    </citation>
    <scope>NUCLEOTIDE SEQUENCE [LARGE SCALE GENOMIC DNA]</scope>
    <source>
        <strain evidence="1 2">K1S02-6</strain>
    </source>
</reference>
<accession>A0A418XIX6</accession>
<evidence type="ECO:0000313" key="1">
    <source>
        <dbReference type="EMBL" id="RJG12443.1"/>
    </source>
</evidence>